<dbReference type="InParanoid" id="A0A1Y2GWB7"/>
<dbReference type="EMBL" id="MCFF01000006">
    <property type="protein sequence ID" value="ORZ26559.1"/>
    <property type="molecule type" value="Genomic_DNA"/>
</dbReference>
<dbReference type="GeneID" id="33561730"/>
<comment type="caution">
    <text evidence="1">The sequence shown here is derived from an EMBL/GenBank/DDBJ whole genome shotgun (WGS) entry which is preliminary data.</text>
</comment>
<accession>A0A1Y2GWB7</accession>
<evidence type="ECO:0000313" key="1">
    <source>
        <dbReference type="EMBL" id="ORZ26559.1"/>
    </source>
</evidence>
<proteinExistence type="predicted"/>
<evidence type="ECO:0000313" key="2">
    <source>
        <dbReference type="Proteomes" id="UP000193648"/>
    </source>
</evidence>
<reference evidence="1 2" key="1">
    <citation type="submission" date="2016-07" db="EMBL/GenBank/DDBJ databases">
        <title>Pervasive Adenine N6-methylation of Active Genes in Fungi.</title>
        <authorList>
            <consortium name="DOE Joint Genome Institute"/>
            <person name="Mondo S.J."/>
            <person name="Dannebaum R.O."/>
            <person name="Kuo R.C."/>
            <person name="Labutti K."/>
            <person name="Haridas S."/>
            <person name="Kuo A."/>
            <person name="Salamov A."/>
            <person name="Ahrendt S.R."/>
            <person name="Lipzen A."/>
            <person name="Sullivan W."/>
            <person name="Andreopoulos W.B."/>
            <person name="Clum A."/>
            <person name="Lindquist E."/>
            <person name="Daum C."/>
            <person name="Ramamoorthy G.K."/>
            <person name="Gryganskyi A."/>
            <person name="Culley D."/>
            <person name="Magnuson J.K."/>
            <person name="James T.Y."/>
            <person name="O'Malley M.A."/>
            <person name="Stajich J.E."/>
            <person name="Spatafora J.W."/>
            <person name="Visel A."/>
            <person name="Grigoriev I.V."/>
        </authorList>
    </citation>
    <scope>NUCLEOTIDE SEQUENCE [LARGE SCALE GENOMIC DNA]</scope>
    <source>
        <strain evidence="1 2">NRRL 3116</strain>
    </source>
</reference>
<dbReference type="AlphaFoldDB" id="A0A1Y2GWB7"/>
<gene>
    <name evidence="1" type="ORF">BCR41DRAFT_201364</name>
</gene>
<name>A0A1Y2GWB7_9FUNG</name>
<organism evidence="1 2">
    <name type="scientific">Lobosporangium transversale</name>
    <dbReference type="NCBI Taxonomy" id="64571"/>
    <lineage>
        <taxon>Eukaryota</taxon>
        <taxon>Fungi</taxon>
        <taxon>Fungi incertae sedis</taxon>
        <taxon>Mucoromycota</taxon>
        <taxon>Mortierellomycotina</taxon>
        <taxon>Mortierellomycetes</taxon>
        <taxon>Mortierellales</taxon>
        <taxon>Mortierellaceae</taxon>
        <taxon>Lobosporangium</taxon>
    </lineage>
</organism>
<sequence length="160" mass="17861">MAMAEDDDLIVNAVLLSLFPSIARLKDYLAQSLDDCPTLIQDNDPTEYKDLLHNTLVANNHSSHSHAQILVPGAVANDSLLPPFPRNSPLGTIGNHNEIVDLAIEQTCPKTRSWFNGMTNILAIGYTNSRQTQFQQAKNYFPNTLEAFVRSPQWEVLLSR</sequence>
<keyword evidence="2" id="KW-1185">Reference proteome</keyword>
<dbReference type="Proteomes" id="UP000193648">
    <property type="component" value="Unassembled WGS sequence"/>
</dbReference>
<protein>
    <submittedName>
        <fullName evidence="1">Uncharacterized protein</fullName>
    </submittedName>
</protein>
<dbReference type="OrthoDB" id="289721at2759"/>
<dbReference type="RefSeq" id="XP_021884322.1">
    <property type="nucleotide sequence ID" value="XM_022019886.1"/>
</dbReference>